<dbReference type="Gene3D" id="6.10.250.1630">
    <property type="match status" value="1"/>
</dbReference>
<dbReference type="InterPro" id="IPR017961">
    <property type="entry name" value="DNA_pol_Y-fam_little_finger"/>
</dbReference>
<dbReference type="PANTHER" id="PTHR46404">
    <property type="entry name" value="DNA POLYMERASE IOTA"/>
    <property type="match status" value="1"/>
</dbReference>
<organism evidence="2 3">
    <name type="scientific">Hypothenemus hampei</name>
    <name type="common">Coffee berry borer</name>
    <dbReference type="NCBI Taxonomy" id="57062"/>
    <lineage>
        <taxon>Eukaryota</taxon>
        <taxon>Metazoa</taxon>
        <taxon>Ecdysozoa</taxon>
        <taxon>Arthropoda</taxon>
        <taxon>Hexapoda</taxon>
        <taxon>Insecta</taxon>
        <taxon>Pterygota</taxon>
        <taxon>Neoptera</taxon>
        <taxon>Endopterygota</taxon>
        <taxon>Coleoptera</taxon>
        <taxon>Polyphaga</taxon>
        <taxon>Cucujiformia</taxon>
        <taxon>Curculionidae</taxon>
        <taxon>Scolytinae</taxon>
        <taxon>Hypothenemus</taxon>
    </lineage>
</organism>
<dbReference type="Pfam" id="PF00817">
    <property type="entry name" value="IMS"/>
    <property type="match status" value="1"/>
</dbReference>
<dbReference type="Pfam" id="PF11799">
    <property type="entry name" value="IMS_C"/>
    <property type="match status" value="1"/>
</dbReference>
<dbReference type="Gene3D" id="3.30.1490.100">
    <property type="entry name" value="DNA polymerase, Y-family, little finger domain"/>
    <property type="match status" value="1"/>
</dbReference>
<dbReference type="EMBL" id="JBDJPC010000002">
    <property type="protein sequence ID" value="KAL1512825.1"/>
    <property type="molecule type" value="Genomic_DNA"/>
</dbReference>
<sequence>MDDHSRVIIHFDIDCFYAQVEMVKNPKLRSVPLGIQQKTVVVTSNYLAREYGIKKCMRISEAKELCPNLVLVKGEDLYDYRQTSNKVFELLQSYSPFVEKLGMDENFVDVTELVKERLQQAQKADLVGFVFGDVNSTECVCGCQERLLKGSEIAQEIRDKVYTNLGLTTCAGIAHNKILAKIVGSENKPNKQTVLFPNDALELMLSLRSVRRIPWIGNAAADVLERISITTVEELHNCDLEQLGRVFDRDKAKNLKDLSFGIDNTPVKTTGKPLSIGLEDACKLTEEKAVQTKFHELLKRLLILVKEDGRIPKVIRITVRKFNPLHPMGGLRETRQCHINIPLTNEEKFIQTAMNLFWKIINRNGSFKVTVLGLSFTKFADKPSEKNTLNTFLMKTSQKEYFESDASCSNQEPVLKRGKFLQDNVENSENAIECPPGVDKTVFKELPLEVQQEIWSDYTRNKQLMDKNSKSKLSKPNTLFNFLQRQKH</sequence>
<dbReference type="Gene3D" id="3.40.1170.60">
    <property type="match status" value="1"/>
</dbReference>
<dbReference type="InterPro" id="IPR043502">
    <property type="entry name" value="DNA/RNA_pol_sf"/>
</dbReference>
<dbReference type="InterPro" id="IPR036775">
    <property type="entry name" value="DNA_pol_Y-fam_lit_finger_sf"/>
</dbReference>
<reference evidence="2 3" key="1">
    <citation type="submission" date="2024-05" db="EMBL/GenBank/DDBJ databases">
        <title>Genetic variation in Jamaican populations of the coffee berry borer (Hypothenemus hampei).</title>
        <authorList>
            <person name="Errbii M."/>
            <person name="Myrie A."/>
        </authorList>
    </citation>
    <scope>NUCLEOTIDE SEQUENCE [LARGE SCALE GENOMIC DNA]</scope>
    <source>
        <strain evidence="2">JA-Hopewell-2020-01-JO</strain>
        <tissue evidence="2">Whole body</tissue>
    </source>
</reference>
<dbReference type="InterPro" id="IPR043128">
    <property type="entry name" value="Rev_trsase/Diguanyl_cyclase"/>
</dbReference>
<proteinExistence type="predicted"/>
<gene>
    <name evidence="2" type="ORF">ABEB36_002347</name>
</gene>
<dbReference type="PANTHER" id="PTHR46404:SF1">
    <property type="entry name" value="DNA POLYMERASE IOTA"/>
    <property type="match status" value="1"/>
</dbReference>
<accession>A0ABD1F818</accession>
<evidence type="ECO:0000313" key="2">
    <source>
        <dbReference type="EMBL" id="KAL1512825.1"/>
    </source>
</evidence>
<dbReference type="FunFam" id="3.40.1170.60:FF:000006">
    <property type="entry name" value="DNA polymerase iota"/>
    <property type="match status" value="1"/>
</dbReference>
<dbReference type="Gene3D" id="3.30.70.270">
    <property type="match status" value="1"/>
</dbReference>
<dbReference type="PROSITE" id="PS50173">
    <property type="entry name" value="UMUC"/>
    <property type="match status" value="1"/>
</dbReference>
<evidence type="ECO:0000259" key="1">
    <source>
        <dbReference type="PROSITE" id="PS50173"/>
    </source>
</evidence>
<dbReference type="InterPro" id="IPR001126">
    <property type="entry name" value="UmuC"/>
</dbReference>
<dbReference type="SUPFAM" id="SSF56672">
    <property type="entry name" value="DNA/RNA polymerases"/>
    <property type="match status" value="1"/>
</dbReference>
<evidence type="ECO:0000313" key="3">
    <source>
        <dbReference type="Proteomes" id="UP001566132"/>
    </source>
</evidence>
<dbReference type="Gene3D" id="1.10.150.20">
    <property type="entry name" value="5' to 3' exonuclease, C-terminal subdomain"/>
    <property type="match status" value="1"/>
</dbReference>
<dbReference type="GO" id="GO:0071897">
    <property type="term" value="P:DNA biosynthetic process"/>
    <property type="evidence" value="ECO:0007669"/>
    <property type="project" value="UniProtKB-ARBA"/>
</dbReference>
<dbReference type="Proteomes" id="UP001566132">
    <property type="component" value="Unassembled WGS sequence"/>
</dbReference>
<dbReference type="AlphaFoldDB" id="A0ABD1F818"/>
<name>A0ABD1F818_HYPHA</name>
<protein>
    <recommendedName>
        <fullName evidence="1">UmuC domain-containing protein</fullName>
    </recommendedName>
</protein>
<comment type="caution">
    <text evidence="2">The sequence shown here is derived from an EMBL/GenBank/DDBJ whole genome shotgun (WGS) entry which is preliminary data.</text>
</comment>
<feature type="domain" description="UmuC" evidence="1">
    <location>
        <begin position="8"/>
        <end position="217"/>
    </location>
</feature>
<dbReference type="SUPFAM" id="SSF100879">
    <property type="entry name" value="Lesion bypass DNA polymerase (Y-family), little finger domain"/>
    <property type="match status" value="1"/>
</dbReference>
<dbReference type="PIRSF" id="PIRSF036603">
    <property type="entry name" value="DPol_eta"/>
    <property type="match status" value="1"/>
</dbReference>
<keyword evidence="3" id="KW-1185">Reference proteome</keyword>